<sequence length="949" mass="106772">MRNEVEGSRWPWESYYGPNLGYIQEKYEQYLNDPDSVEAAYRDLFARFGAPPASVQTVQSEGQANAGTTTTSDPNVLKKVVAVGKLVWNIRTYGHLAANLDPLGLSTNPDTRLLEPGTYGLTKEDLVAMPASIVWEEAPSDVANGWEAIQRLRQRYSQSIGFEFSHVHEEDERNWLNRQAESGASIEPLTKEERTKLLDRLVQTEQFENYLHRTFVGQKRFSLQGTDVLIPLLDEIVHEVVHDGAEHILMGMAHRGRLNVLAHILGKPYKKIFAEFHHAPNKDIIPSEGSTGINYGWTGDVKYHLGARRSIKEGETREAKLTLANNPSHLEFVGAVVEGFARAAQDNRENPGYPEQDLNKAACIVMHGDAAFPGEGIVAETLNFTKLTGYENGGTIHIIVNNRVGFTTDSTDSRSTHYASDLAKGYEIPIVHVNADDPEACLAAARLACEYRNRFKKDFLIDLIGYRRYGHNENDDPETTQPLMYGKVKNHSTISVLYAEKLKQEGLVDDNGYQQMIQNIQNTLQEAYELVKNHQGKGKRVAEPAIFDDLKKIKTAVPLQELQEINRELITWPEDFNVYPKLQRILERRGDALNEGGKVDWALAETLAFASILADGKPIRISGQDVGRGTFAHRHLVLHDVKNGSTYSPLHKLPQARASFAIYNSPLSEGSVLAFEYGYNVYSPETLVIWEAQYGDFANAAQVIIDQFISAGRSKWEQKSSLVMLLPHGYEGQGPEHSSARLERFLQLSAENNWTVANLSSAAQYFHILRRQAAITEREEARPLVIMAPKSLIRNARVSSDGKEFSESSFLPVMEQKGLGNQPKKVKRLVLTTGKMAIDLEEAFETSEDRDFSWLHIARVEQLYPLPEQDIAEIIAKFPGLKEIVWVQEEPRNMGSWNFMESRIRSLAPDKVNVRYVGLPDRSSPASGFQEIHTFEHNQIISLALKQPE</sequence>
<comment type="cofactor">
    <cofactor evidence="1 6">
        <name>thiamine diphosphate</name>
        <dbReference type="ChEBI" id="CHEBI:58937"/>
    </cofactor>
</comment>
<comment type="subunit">
    <text evidence="6">Homodimer. Part of the 2-oxoglutarate dehydrogenase (OGDH) complex composed of E1 (2-oxoglutarate dehydrogenase), E2 (dihydrolipoamide succinyltransferase) and E3 (dihydrolipoamide dehydrogenase); the complex contains multiple copies of the three enzymatic components (E1, E2 and E3).</text>
</comment>
<proteinExistence type="inferred from homology"/>
<dbReference type="Proteomes" id="UP001527202">
    <property type="component" value="Unassembled WGS sequence"/>
</dbReference>
<dbReference type="RefSeq" id="WP_042227468.1">
    <property type="nucleotide sequence ID" value="NZ_CP026520.1"/>
</dbReference>
<dbReference type="SMART" id="SM00861">
    <property type="entry name" value="Transket_pyr"/>
    <property type="match status" value="1"/>
</dbReference>
<dbReference type="Gene3D" id="3.40.50.970">
    <property type="match status" value="1"/>
</dbReference>
<evidence type="ECO:0000313" key="10">
    <source>
        <dbReference type="Proteomes" id="UP000288943"/>
    </source>
</evidence>
<dbReference type="InterPro" id="IPR023784">
    <property type="entry name" value="2oxoglutarate_DH_E1_bac"/>
</dbReference>
<dbReference type="Pfam" id="PF00676">
    <property type="entry name" value="E1_dh"/>
    <property type="match status" value="1"/>
</dbReference>
<comment type="catalytic activity">
    <reaction evidence="5 6">
        <text>N(6)-[(R)-lipoyl]-L-lysyl-[protein] + 2-oxoglutarate + H(+) = N(6)-[(R)-S(8)-succinyldihydrolipoyl]-L-lysyl-[protein] + CO2</text>
        <dbReference type="Rhea" id="RHEA:12188"/>
        <dbReference type="Rhea" id="RHEA-COMP:10474"/>
        <dbReference type="Rhea" id="RHEA-COMP:20092"/>
        <dbReference type="ChEBI" id="CHEBI:15378"/>
        <dbReference type="ChEBI" id="CHEBI:16526"/>
        <dbReference type="ChEBI" id="CHEBI:16810"/>
        <dbReference type="ChEBI" id="CHEBI:83099"/>
        <dbReference type="ChEBI" id="CHEBI:83120"/>
        <dbReference type="EC" id="1.2.4.2"/>
    </reaction>
</comment>
<dbReference type="NCBIfam" id="NF008907">
    <property type="entry name" value="PRK12270.1"/>
    <property type="match status" value="1"/>
</dbReference>
<gene>
    <name evidence="6" type="primary">odhA</name>
    <name evidence="8" type="ORF">M5X16_14020</name>
    <name evidence="9" type="ORF">PC41400_19880</name>
</gene>
<comment type="function">
    <text evidence="6">E1 component of the 2-oxoglutarate dehydrogenase (OGDH) complex which catalyzes the decarboxylation of 2-oxoglutarate, the first step in the conversion of 2-oxoglutarate to succinyl-CoA and CO(2).</text>
</comment>
<evidence type="ECO:0000313" key="11">
    <source>
        <dbReference type="Proteomes" id="UP001527202"/>
    </source>
</evidence>
<dbReference type="Pfam" id="PF16078">
    <property type="entry name" value="2-oxogl_dehyd_N"/>
    <property type="match status" value="1"/>
</dbReference>
<evidence type="ECO:0000256" key="1">
    <source>
        <dbReference type="ARBA" id="ARBA00001964"/>
    </source>
</evidence>
<reference evidence="8 11" key="2">
    <citation type="submission" date="2022-05" db="EMBL/GenBank/DDBJ databases">
        <title>Genome Sequencing of Bee-Associated Microbes.</title>
        <authorList>
            <person name="Dunlap C."/>
        </authorList>
    </citation>
    <scope>NUCLEOTIDE SEQUENCE [LARGE SCALE GENOMIC DNA]</scope>
    <source>
        <strain evidence="8 11">NRRL B-23120</strain>
    </source>
</reference>
<reference evidence="9 10" key="1">
    <citation type="submission" date="2018-01" db="EMBL/GenBank/DDBJ databases">
        <title>The whole genome sequencing and assembly of Paenibacillus chitinolyticus KCCM 41400 strain.</title>
        <authorList>
            <person name="Kim J.-Y."/>
            <person name="Park M.-K."/>
            <person name="Lee Y.-J."/>
            <person name="Yi H."/>
            <person name="Bahn Y.-S."/>
            <person name="Kim J.F."/>
            <person name="Lee D.-W."/>
        </authorList>
    </citation>
    <scope>NUCLEOTIDE SEQUENCE [LARGE SCALE GENOMIC DNA]</scope>
    <source>
        <strain evidence="9 10">KCCM 41400</strain>
    </source>
</reference>
<dbReference type="GO" id="GO:0005829">
    <property type="term" value="C:cytosol"/>
    <property type="evidence" value="ECO:0007669"/>
    <property type="project" value="TreeGrafter"/>
</dbReference>
<dbReference type="NCBIfam" id="TIGR00239">
    <property type="entry name" value="2oxo_dh_E1"/>
    <property type="match status" value="1"/>
</dbReference>
<feature type="domain" description="Transketolase-like pyrimidine-binding" evidence="7">
    <location>
        <begin position="599"/>
        <end position="795"/>
    </location>
</feature>
<dbReference type="EC" id="1.2.4.2" evidence="6"/>
<evidence type="ECO:0000256" key="2">
    <source>
        <dbReference type="ARBA" id="ARBA00023002"/>
    </source>
</evidence>
<dbReference type="InterPro" id="IPR032106">
    <property type="entry name" value="2-oxogl_dehyd_N"/>
</dbReference>
<dbReference type="HAMAP" id="MF_01169">
    <property type="entry name" value="SucA_OdhA"/>
    <property type="match status" value="1"/>
</dbReference>
<dbReference type="GO" id="GO:0006096">
    <property type="term" value="P:glycolytic process"/>
    <property type="evidence" value="ECO:0007669"/>
    <property type="project" value="UniProtKB-UniRule"/>
</dbReference>
<comment type="similarity">
    <text evidence="6">Belongs to the alpha-ketoglutarate dehydrogenase family.</text>
</comment>
<dbReference type="FunFam" id="3.40.50.970:FF:000036">
    <property type="entry name" value="2-oxoglutarate dehydrogenase E1 component"/>
    <property type="match status" value="1"/>
</dbReference>
<dbReference type="Gene3D" id="3.40.50.12470">
    <property type="match status" value="1"/>
</dbReference>
<keyword evidence="11" id="KW-1185">Reference proteome</keyword>
<dbReference type="Proteomes" id="UP000288943">
    <property type="component" value="Chromosome"/>
</dbReference>
<dbReference type="GeneID" id="95377057"/>
<dbReference type="OrthoDB" id="9759785at2"/>
<evidence type="ECO:0000256" key="4">
    <source>
        <dbReference type="ARBA" id="ARBA00023152"/>
    </source>
</evidence>
<dbReference type="InterPro" id="IPR011603">
    <property type="entry name" value="2oxoglutarate_DH_E1"/>
</dbReference>
<evidence type="ECO:0000313" key="8">
    <source>
        <dbReference type="EMBL" id="MCY9596891.1"/>
    </source>
</evidence>
<dbReference type="GO" id="GO:0045252">
    <property type="term" value="C:oxoglutarate dehydrogenase complex"/>
    <property type="evidence" value="ECO:0007669"/>
    <property type="project" value="TreeGrafter"/>
</dbReference>
<accession>A0A410WZN9</accession>
<dbReference type="NCBIfam" id="NF006914">
    <property type="entry name" value="PRK09404.1"/>
    <property type="match status" value="1"/>
</dbReference>
<keyword evidence="2 6" id="KW-0560">Oxidoreductase</keyword>
<organism evidence="9 10">
    <name type="scientific">Paenibacillus chitinolyticus</name>
    <dbReference type="NCBI Taxonomy" id="79263"/>
    <lineage>
        <taxon>Bacteria</taxon>
        <taxon>Bacillati</taxon>
        <taxon>Bacillota</taxon>
        <taxon>Bacilli</taxon>
        <taxon>Bacillales</taxon>
        <taxon>Paenibacillaceae</taxon>
        <taxon>Paenibacillus</taxon>
    </lineage>
</organism>
<keyword evidence="3 6" id="KW-0786">Thiamine pyrophosphate</keyword>
<dbReference type="Gene3D" id="1.10.287.1150">
    <property type="entry name" value="TPP helical domain"/>
    <property type="match status" value="1"/>
</dbReference>
<keyword evidence="4 6" id="KW-0324">Glycolysis</keyword>
<name>A0A410WZN9_9BACL</name>
<dbReference type="InterPro" id="IPR001017">
    <property type="entry name" value="DH_E1"/>
</dbReference>
<dbReference type="Pfam" id="PF16870">
    <property type="entry name" value="OxoGdeHyase_C"/>
    <property type="match status" value="1"/>
</dbReference>
<protein>
    <recommendedName>
        <fullName evidence="6">2-oxoglutarate dehydrogenase E1 component</fullName>
        <ecNumber evidence="6">1.2.4.2</ecNumber>
    </recommendedName>
    <alternativeName>
        <fullName evidence="6">Alpha-ketoglutarate dehydrogenase</fullName>
    </alternativeName>
</protein>
<dbReference type="PANTHER" id="PTHR23152">
    <property type="entry name" value="2-OXOGLUTARATE DEHYDROGENASE"/>
    <property type="match status" value="1"/>
</dbReference>
<dbReference type="GO" id="GO:0006099">
    <property type="term" value="P:tricarboxylic acid cycle"/>
    <property type="evidence" value="ECO:0007669"/>
    <property type="project" value="TreeGrafter"/>
</dbReference>
<evidence type="ECO:0000256" key="3">
    <source>
        <dbReference type="ARBA" id="ARBA00023052"/>
    </source>
</evidence>
<dbReference type="InterPro" id="IPR029061">
    <property type="entry name" value="THDP-binding"/>
</dbReference>
<dbReference type="Gene3D" id="3.40.50.11610">
    <property type="entry name" value="Multifunctional 2-oxoglutarate metabolism enzyme, C-terminal domain"/>
    <property type="match status" value="1"/>
</dbReference>
<dbReference type="EMBL" id="CP026520">
    <property type="protein sequence ID" value="QAV19793.1"/>
    <property type="molecule type" value="Genomic_DNA"/>
</dbReference>
<dbReference type="EMBL" id="JAMDMJ010000015">
    <property type="protein sequence ID" value="MCY9596891.1"/>
    <property type="molecule type" value="Genomic_DNA"/>
</dbReference>
<dbReference type="AlphaFoldDB" id="A0A410WZN9"/>
<dbReference type="PIRSF" id="PIRSF000157">
    <property type="entry name" value="Oxoglu_dh_E1"/>
    <property type="match status" value="1"/>
</dbReference>
<dbReference type="InterPro" id="IPR042179">
    <property type="entry name" value="KGD_C_sf"/>
</dbReference>
<dbReference type="GO" id="GO:0004591">
    <property type="term" value="F:oxoglutarate dehydrogenase (succinyl-transferring) activity"/>
    <property type="evidence" value="ECO:0007669"/>
    <property type="project" value="UniProtKB-UniRule"/>
</dbReference>
<evidence type="ECO:0000259" key="7">
    <source>
        <dbReference type="SMART" id="SM00861"/>
    </source>
</evidence>
<dbReference type="SUPFAM" id="SSF52518">
    <property type="entry name" value="Thiamin diphosphate-binding fold (THDP-binding)"/>
    <property type="match status" value="2"/>
</dbReference>
<evidence type="ECO:0000256" key="6">
    <source>
        <dbReference type="HAMAP-Rule" id="MF_01169"/>
    </source>
</evidence>
<dbReference type="CDD" id="cd02016">
    <property type="entry name" value="TPP_E1_OGDC_like"/>
    <property type="match status" value="1"/>
</dbReference>
<dbReference type="KEGG" id="pchi:PC41400_19880"/>
<dbReference type="PANTHER" id="PTHR23152:SF4">
    <property type="entry name" value="2-OXOADIPATE DEHYDROGENASE COMPLEX COMPONENT E1"/>
    <property type="match status" value="1"/>
</dbReference>
<dbReference type="GO" id="GO:0030976">
    <property type="term" value="F:thiamine pyrophosphate binding"/>
    <property type="evidence" value="ECO:0007669"/>
    <property type="project" value="UniProtKB-UniRule"/>
</dbReference>
<dbReference type="InterPro" id="IPR031717">
    <property type="entry name" value="ODO-1/KGD_C"/>
</dbReference>
<dbReference type="InterPro" id="IPR005475">
    <property type="entry name" value="Transketolase-like_Pyr-bd"/>
</dbReference>
<evidence type="ECO:0000256" key="5">
    <source>
        <dbReference type="ARBA" id="ARBA00051911"/>
    </source>
</evidence>
<dbReference type="Pfam" id="PF02779">
    <property type="entry name" value="Transket_pyr"/>
    <property type="match status" value="1"/>
</dbReference>
<evidence type="ECO:0000313" key="9">
    <source>
        <dbReference type="EMBL" id="QAV19793.1"/>
    </source>
</evidence>